<keyword evidence="2 3" id="KW-0040">ANK repeat</keyword>
<gene>
    <name evidence="4" type="ORF">BO78DRAFT_323389</name>
</gene>
<keyword evidence="1" id="KW-0677">Repeat</keyword>
<dbReference type="SUPFAM" id="SSF48403">
    <property type="entry name" value="Ankyrin repeat"/>
    <property type="match status" value="1"/>
</dbReference>
<proteinExistence type="predicted"/>
<evidence type="ECO:0000256" key="1">
    <source>
        <dbReference type="ARBA" id="ARBA00022737"/>
    </source>
</evidence>
<dbReference type="STRING" id="1448318.A0A319E4S3"/>
<dbReference type="Gene3D" id="1.25.40.20">
    <property type="entry name" value="Ankyrin repeat-containing domain"/>
    <property type="match status" value="2"/>
</dbReference>
<evidence type="ECO:0000256" key="2">
    <source>
        <dbReference type="ARBA" id="ARBA00023043"/>
    </source>
</evidence>
<reference evidence="4 5" key="1">
    <citation type="submission" date="2018-02" db="EMBL/GenBank/DDBJ databases">
        <title>The genomes of Aspergillus section Nigri reveals drivers in fungal speciation.</title>
        <authorList>
            <consortium name="DOE Joint Genome Institute"/>
            <person name="Vesth T.C."/>
            <person name="Nybo J."/>
            <person name="Theobald S."/>
            <person name="Brandl J."/>
            <person name="Frisvad J.C."/>
            <person name="Nielsen K.F."/>
            <person name="Lyhne E.K."/>
            <person name="Kogle M.E."/>
            <person name="Kuo A."/>
            <person name="Riley R."/>
            <person name="Clum A."/>
            <person name="Nolan M."/>
            <person name="Lipzen A."/>
            <person name="Salamov A."/>
            <person name="Henrissat B."/>
            <person name="Wiebenga A."/>
            <person name="De vries R.P."/>
            <person name="Grigoriev I.V."/>
            <person name="Mortensen U.H."/>
            <person name="Andersen M.R."/>
            <person name="Baker S.E."/>
        </authorList>
    </citation>
    <scope>NUCLEOTIDE SEQUENCE [LARGE SCALE GENOMIC DNA]</scope>
    <source>
        <strain evidence="4 5">CBS 121057</strain>
    </source>
</reference>
<dbReference type="SMART" id="SM00248">
    <property type="entry name" value="ANK"/>
    <property type="match status" value="4"/>
</dbReference>
<dbReference type="Pfam" id="PF12796">
    <property type="entry name" value="Ank_2"/>
    <property type="match status" value="1"/>
</dbReference>
<dbReference type="EMBL" id="KZ826383">
    <property type="protein sequence ID" value="PYI03205.1"/>
    <property type="molecule type" value="Genomic_DNA"/>
</dbReference>
<dbReference type="InterPro" id="IPR002110">
    <property type="entry name" value="Ankyrin_rpt"/>
</dbReference>
<dbReference type="PROSITE" id="PS50297">
    <property type="entry name" value="ANK_REP_REGION"/>
    <property type="match status" value="1"/>
</dbReference>
<evidence type="ECO:0000313" key="4">
    <source>
        <dbReference type="EMBL" id="PYI03205.1"/>
    </source>
</evidence>
<dbReference type="VEuPathDB" id="FungiDB:BO78DRAFT_323389"/>
<dbReference type="InterPro" id="IPR036770">
    <property type="entry name" value="Ankyrin_rpt-contain_sf"/>
</dbReference>
<dbReference type="Proteomes" id="UP000248423">
    <property type="component" value="Unassembled WGS sequence"/>
</dbReference>
<accession>A0A319E4S3</accession>
<organism evidence="4 5">
    <name type="scientific">Aspergillus sclerotiicarbonarius (strain CBS 121057 / IBT 28362)</name>
    <dbReference type="NCBI Taxonomy" id="1448318"/>
    <lineage>
        <taxon>Eukaryota</taxon>
        <taxon>Fungi</taxon>
        <taxon>Dikarya</taxon>
        <taxon>Ascomycota</taxon>
        <taxon>Pezizomycotina</taxon>
        <taxon>Eurotiomycetes</taxon>
        <taxon>Eurotiomycetidae</taxon>
        <taxon>Eurotiales</taxon>
        <taxon>Aspergillaceae</taxon>
        <taxon>Aspergillus</taxon>
        <taxon>Aspergillus subgen. Circumdati</taxon>
    </lineage>
</organism>
<dbReference type="OrthoDB" id="4469618at2759"/>
<sequence length="193" mass="20788">MGICSLLLVHNAKVNNNGGYYGTSLQAAAYRGHFLVVEALIAADADIRYPGRFRDAFHAASEAGRDKSMTLLLIDRHVDVNLTGHYFGTALQAVARFGHLGCVMRLLDAGADANLLEGSHGTPLQAAVKGGHIDVVRALISRGADVNIWREPAHEDKPKKDSCYEQAAFTPAIKLANSPAMLALLEQSGAYRY</sequence>
<dbReference type="AlphaFoldDB" id="A0A319E4S3"/>
<evidence type="ECO:0000256" key="3">
    <source>
        <dbReference type="PROSITE-ProRule" id="PRU00023"/>
    </source>
</evidence>
<evidence type="ECO:0000313" key="5">
    <source>
        <dbReference type="Proteomes" id="UP000248423"/>
    </source>
</evidence>
<feature type="repeat" description="ANK" evidence="3">
    <location>
        <begin position="119"/>
        <end position="151"/>
    </location>
</feature>
<protein>
    <submittedName>
        <fullName evidence="4">Ankyrin</fullName>
    </submittedName>
</protein>
<name>A0A319E4S3_ASPSB</name>
<dbReference type="PANTHER" id="PTHR24171">
    <property type="entry name" value="ANKYRIN REPEAT DOMAIN-CONTAINING PROTEIN 39-RELATED"/>
    <property type="match status" value="1"/>
</dbReference>
<keyword evidence="5" id="KW-1185">Reference proteome</keyword>
<dbReference type="PROSITE" id="PS50088">
    <property type="entry name" value="ANK_REPEAT"/>
    <property type="match status" value="1"/>
</dbReference>